<feature type="region of interest" description="Disordered" evidence="8">
    <location>
        <begin position="331"/>
        <end position="359"/>
    </location>
</feature>
<dbReference type="InterPro" id="IPR032940">
    <property type="entry name" value="CAMSAP"/>
</dbReference>
<dbReference type="InterPro" id="IPR022613">
    <property type="entry name" value="CH_CAMSAP_2"/>
</dbReference>
<reference evidence="10" key="2">
    <citation type="submission" date="2025-09" db="UniProtKB">
        <authorList>
            <consortium name="Ensembl"/>
        </authorList>
    </citation>
    <scope>IDENTIFICATION</scope>
</reference>
<evidence type="ECO:0000256" key="5">
    <source>
        <dbReference type="ARBA" id="ARBA00023212"/>
    </source>
</evidence>
<dbReference type="Ensembl" id="ENSSGRT00000052575.1">
    <property type="protein sequence ID" value="ENSSGRP00000049204.1"/>
    <property type="gene ID" value="ENSSGRG00000026120.1"/>
</dbReference>
<dbReference type="Pfam" id="PF25532">
    <property type="entry name" value="CH_CAMSAP2_N"/>
    <property type="match status" value="1"/>
</dbReference>
<feature type="compositionally biased region" description="Basic residues" evidence="8">
    <location>
        <begin position="1254"/>
        <end position="1267"/>
    </location>
</feature>
<dbReference type="InterPro" id="IPR014797">
    <property type="entry name" value="CKK_CAMSAP"/>
</dbReference>
<feature type="compositionally biased region" description="Polar residues" evidence="8">
    <location>
        <begin position="1144"/>
        <end position="1153"/>
    </location>
</feature>
<feature type="compositionally biased region" description="Low complexity" evidence="8">
    <location>
        <begin position="338"/>
        <end position="350"/>
    </location>
</feature>
<comment type="domain">
    <text evidence="6">The CKK domain binds microtubules.</text>
</comment>
<dbReference type="Pfam" id="PF11971">
    <property type="entry name" value="CAMSAP_CH"/>
    <property type="match status" value="1"/>
</dbReference>
<evidence type="ECO:0000256" key="6">
    <source>
        <dbReference type="PROSITE-ProRule" id="PRU00841"/>
    </source>
</evidence>
<name>A0A672NLM1_SINGR</name>
<feature type="compositionally biased region" description="Basic and acidic residues" evidence="8">
    <location>
        <begin position="542"/>
        <end position="560"/>
    </location>
</feature>
<keyword evidence="2" id="KW-0963">Cytoplasm</keyword>
<feature type="region of interest" description="Disordered" evidence="8">
    <location>
        <begin position="950"/>
        <end position="1077"/>
    </location>
</feature>
<feature type="compositionally biased region" description="Basic and acidic residues" evidence="8">
    <location>
        <begin position="674"/>
        <end position="710"/>
    </location>
</feature>
<feature type="compositionally biased region" description="Low complexity" evidence="8">
    <location>
        <begin position="1284"/>
        <end position="1299"/>
    </location>
</feature>
<dbReference type="GO" id="GO:0036449">
    <property type="term" value="C:microtubule minus-end"/>
    <property type="evidence" value="ECO:0007669"/>
    <property type="project" value="TreeGrafter"/>
</dbReference>
<feature type="compositionally biased region" description="Low complexity" evidence="8">
    <location>
        <begin position="1341"/>
        <end position="1350"/>
    </location>
</feature>
<accession>A0A672NLM1</accession>
<dbReference type="Proteomes" id="UP000472262">
    <property type="component" value="Unassembled WGS sequence"/>
</dbReference>
<evidence type="ECO:0000313" key="10">
    <source>
        <dbReference type="Ensembl" id="ENSSGRP00000049204.1"/>
    </source>
</evidence>
<dbReference type="InterPro" id="IPR058042">
    <property type="entry name" value="CAMSAP_N"/>
</dbReference>
<dbReference type="InterPro" id="IPR031372">
    <property type="entry name" value="CAMSAP_CC1"/>
</dbReference>
<feature type="compositionally biased region" description="Polar residues" evidence="8">
    <location>
        <begin position="583"/>
        <end position="597"/>
    </location>
</feature>
<evidence type="ECO:0000256" key="4">
    <source>
        <dbReference type="ARBA" id="ARBA00023054"/>
    </source>
</evidence>
<feature type="region of interest" description="Disordered" evidence="8">
    <location>
        <begin position="1189"/>
        <end position="1354"/>
    </location>
</feature>
<dbReference type="PANTHER" id="PTHR21595">
    <property type="entry name" value="PATRONIN"/>
    <property type="match status" value="1"/>
</dbReference>
<dbReference type="GO" id="GO:0030507">
    <property type="term" value="F:spectrin binding"/>
    <property type="evidence" value="ECO:0007669"/>
    <property type="project" value="InterPro"/>
</dbReference>
<feature type="compositionally biased region" description="Low complexity" evidence="8">
    <location>
        <begin position="1018"/>
        <end position="1028"/>
    </location>
</feature>
<feature type="region of interest" description="Disordered" evidence="8">
    <location>
        <begin position="670"/>
        <end position="788"/>
    </location>
</feature>
<feature type="compositionally biased region" description="Low complexity" evidence="8">
    <location>
        <begin position="712"/>
        <end position="731"/>
    </location>
</feature>
<evidence type="ECO:0000256" key="2">
    <source>
        <dbReference type="ARBA" id="ARBA00022490"/>
    </source>
</evidence>
<feature type="domain" description="CKK" evidence="9">
    <location>
        <begin position="1356"/>
        <end position="1410"/>
    </location>
</feature>
<dbReference type="InterPro" id="IPR038209">
    <property type="entry name" value="CKK_dom_sf"/>
</dbReference>
<dbReference type="Gene3D" id="3.10.20.360">
    <property type="entry name" value="CKK domain"/>
    <property type="match status" value="1"/>
</dbReference>
<evidence type="ECO:0000256" key="7">
    <source>
        <dbReference type="SAM" id="Coils"/>
    </source>
</evidence>
<evidence type="ECO:0000256" key="1">
    <source>
        <dbReference type="ARBA" id="ARBA00004245"/>
    </source>
</evidence>
<evidence type="ECO:0000256" key="8">
    <source>
        <dbReference type="SAM" id="MobiDB-lite"/>
    </source>
</evidence>
<evidence type="ECO:0000259" key="9">
    <source>
        <dbReference type="PROSITE" id="PS51508"/>
    </source>
</evidence>
<dbReference type="SUPFAM" id="SSF50346">
    <property type="entry name" value="PRC-barrel domain"/>
    <property type="match status" value="1"/>
</dbReference>
<evidence type="ECO:0000313" key="11">
    <source>
        <dbReference type="Proteomes" id="UP000472262"/>
    </source>
</evidence>
<comment type="subcellular location">
    <subcellularLocation>
        <location evidence="1">Cytoplasm</location>
        <location evidence="1">Cytoskeleton</location>
    </subcellularLocation>
</comment>
<keyword evidence="3 6" id="KW-0493">Microtubule</keyword>
<feature type="compositionally biased region" description="Basic and acidic residues" evidence="8">
    <location>
        <begin position="1189"/>
        <end position="1244"/>
    </location>
</feature>
<organism evidence="10 11">
    <name type="scientific">Sinocyclocheilus grahami</name>
    <name type="common">Dianchi golden-line fish</name>
    <name type="synonym">Barbus grahami</name>
    <dbReference type="NCBI Taxonomy" id="75366"/>
    <lineage>
        <taxon>Eukaryota</taxon>
        <taxon>Metazoa</taxon>
        <taxon>Chordata</taxon>
        <taxon>Craniata</taxon>
        <taxon>Vertebrata</taxon>
        <taxon>Euteleostomi</taxon>
        <taxon>Actinopterygii</taxon>
        <taxon>Neopterygii</taxon>
        <taxon>Teleostei</taxon>
        <taxon>Ostariophysi</taxon>
        <taxon>Cypriniformes</taxon>
        <taxon>Cyprinidae</taxon>
        <taxon>Cyprininae</taxon>
        <taxon>Sinocyclocheilus</taxon>
    </lineage>
</organism>
<dbReference type="GO" id="GO:0031175">
    <property type="term" value="P:neuron projection development"/>
    <property type="evidence" value="ECO:0007669"/>
    <property type="project" value="InterPro"/>
</dbReference>
<dbReference type="GO" id="GO:0005516">
    <property type="term" value="F:calmodulin binding"/>
    <property type="evidence" value="ECO:0007669"/>
    <property type="project" value="InterPro"/>
</dbReference>
<dbReference type="GO" id="GO:0007026">
    <property type="term" value="P:negative regulation of microtubule depolymerization"/>
    <property type="evidence" value="ECO:0007669"/>
    <property type="project" value="TreeGrafter"/>
</dbReference>
<dbReference type="Pfam" id="PF17095">
    <property type="entry name" value="CAMSAP_CC1"/>
    <property type="match status" value="1"/>
</dbReference>
<keyword evidence="11" id="KW-1185">Reference proteome</keyword>
<sequence>MDAELGADGTRRKMEAAGEALEIVPLEMYDSARAKIAANLRWLFAKAFGIDHIPEDLRDPFYTDQYDQEHIKPPVIRLLLSCELYCRVCALILKGDQVASLQSHQSVIQALARKGIYVVEGDDTPVTDSDLTCQPIKMSSHIPMIDALMMAYTVEMISIEKIVTCVKRFSTFSASKELPFDLEDAMVFWINKVNLKMREITEKEHKSKQHLLESPSHQKVRYRRDHASGRQLPFFSLLEDLTRDVCDGAALLTVVHYYCPDLMKLDAKKHLVAQNEQQYAFAQPKSARPIVPISNATKRSFLVSPGVADPALPVQDSPEVCNRYILHPEESESLNKGSSSFSPSHPLLPLRQRQKKAQPGEESTGMALIFCCHSYENISFYAHMEGVPRNVDPASLIIIIIIIIRPLSQLNRYVLHSATDSDADLASGDSVSLTCSISEDSLASTVMPKHQIHPGQGSVRRVNGHVLLGNVNMDEEDEMVTIARADSFTNDTTLLNSEDAERQSATPGAKTGIWGRQEEASSDSQTASFFLEPLMPAVLRPAKEKSICQNKEEESGEGRQRGSARRVAGAEGAVSSSRRRPPSTLNRTFTPSASSEFETVIEPKSSDFVPPAPGQTQSFRPLATSSVEPSSAERSTGFYLHSLVPEDKRPVQAWGIHPGSDIETVETIEEQDAELTKELHPNKKQFNEEDEESAKLREDMNVKEHEDKNGGSRCSSPGQSQVSSVASGSVRMTSFAERKMQRFGSNQDIRSSTSSSQRTTPDGSESCPLPLTSWRIKRDQSPTPQNKDSANMLASELVQLHMQLEEKRRAIESQKKKMEVMTARQRLKLGKAAFLHIVKKGKSDILPQPTKSEYYLKDGHKLNQEKEKSSKDDTCAAALRDGPKEAEGPEKAYLEWAGGVTVSPSAVDVDEEIDLNECNRSIELLNEAIGSIQQQMMQLSLQQEMLMKQNLQSPTGATPPPSSDQSNASEPRVRASIHFVEPSGSPVVRKPPKLSSARSRSKPSELLLVKEHGKGQKSSTPTPTDSPSAKSIQGGRTPKAEPEDFVQSSAKSDSFNKDKGNSKSTTFHLNDEANLRMVSREPSSVALGVTFEESMSSTLQDAEATFDDGPARDNVSSEDISRGKVNLIEVDLSDLAANPDEDSTNVLEVTTDGSDGEKMSGMGFFFKDEQKEEDEMAKKRAAFLLKQQRKAEEARLRKKQMEAESELKRDEARRKAEEERLRKEDEKARRELIKQEYLRRKQQEMCEEQEQPKPKPKTKPKKQRLKSVLKEEPPVETLPKYENLISAQSGSSLSLASVATTEPDSVNSGGAGSQRGESVESFPGLSRNSSRTTERDWDNGSTASSITSTSMAEYTGPKLFREPSAKSNKPIIHNAISHCCLAGKVNEPQKNSILEVCDQFAGSWHANSML</sequence>
<feature type="compositionally biased region" description="Low complexity" evidence="8">
    <location>
        <begin position="750"/>
        <end position="760"/>
    </location>
</feature>
<comment type="similarity">
    <text evidence="6">Belongs to the CAMSAP1 family.</text>
</comment>
<dbReference type="GO" id="GO:0031122">
    <property type="term" value="P:cytoplasmic microtubule organization"/>
    <property type="evidence" value="ECO:0007669"/>
    <property type="project" value="TreeGrafter"/>
</dbReference>
<keyword evidence="4 7" id="KW-0175">Coiled coil</keyword>
<dbReference type="InterPro" id="IPR011033">
    <property type="entry name" value="PRC_barrel-like_sf"/>
</dbReference>
<feature type="region of interest" description="Disordered" evidence="8">
    <location>
        <begin position="542"/>
        <end position="631"/>
    </location>
</feature>
<dbReference type="PANTHER" id="PTHR21595:SF3">
    <property type="entry name" value="CALMODULIN-REGULATED SPECTRIN-ASSOCIATED PROTEIN 1"/>
    <property type="match status" value="1"/>
</dbReference>
<protein>
    <submittedName>
        <fullName evidence="10">Calmodulin-regulated spectrin-associated protein 1-B-like</fullName>
    </submittedName>
</protein>
<keyword evidence="5" id="KW-0206">Cytoskeleton</keyword>
<feature type="compositionally biased region" description="Polar residues" evidence="8">
    <location>
        <begin position="614"/>
        <end position="631"/>
    </location>
</feature>
<feature type="coiled-coil region" evidence="7">
    <location>
        <begin position="794"/>
        <end position="824"/>
    </location>
</feature>
<evidence type="ECO:0000256" key="3">
    <source>
        <dbReference type="ARBA" id="ARBA00022701"/>
    </source>
</evidence>
<feature type="coiled-coil region" evidence="7">
    <location>
        <begin position="915"/>
        <end position="942"/>
    </location>
</feature>
<dbReference type="GO" id="GO:0051011">
    <property type="term" value="F:microtubule minus-end binding"/>
    <property type="evidence" value="ECO:0007669"/>
    <property type="project" value="TreeGrafter"/>
</dbReference>
<dbReference type="CDD" id="cd22265">
    <property type="entry name" value="UDM1_RNF168"/>
    <property type="match status" value="1"/>
</dbReference>
<proteinExistence type="inferred from homology"/>
<dbReference type="PROSITE" id="PS51508">
    <property type="entry name" value="CKK"/>
    <property type="match status" value="1"/>
</dbReference>
<feature type="region of interest" description="Disordered" evidence="8">
    <location>
        <begin position="495"/>
        <end position="525"/>
    </location>
</feature>
<dbReference type="Pfam" id="PF08683">
    <property type="entry name" value="CAMSAP_CKK"/>
    <property type="match status" value="1"/>
</dbReference>
<feature type="region of interest" description="Disordered" evidence="8">
    <location>
        <begin position="1138"/>
        <end position="1167"/>
    </location>
</feature>
<gene>
    <name evidence="10" type="primary">LOC107587696</name>
</gene>
<reference evidence="10" key="1">
    <citation type="submission" date="2025-08" db="UniProtKB">
        <authorList>
            <consortium name="Ensembl"/>
        </authorList>
    </citation>
    <scope>IDENTIFICATION</scope>
</reference>